<dbReference type="PANTHER" id="PTHR33734">
    <property type="entry name" value="LYSM DOMAIN-CONTAINING GPI-ANCHORED PROTEIN 2"/>
    <property type="match status" value="1"/>
</dbReference>
<dbReference type="SUPFAM" id="SSF54106">
    <property type="entry name" value="LysM domain"/>
    <property type="match status" value="2"/>
</dbReference>
<dbReference type="CDD" id="cd00118">
    <property type="entry name" value="LysM"/>
    <property type="match status" value="2"/>
</dbReference>
<dbReference type="Gene3D" id="2.40.40.10">
    <property type="entry name" value="RlpA-like domain"/>
    <property type="match status" value="1"/>
</dbReference>
<gene>
    <name evidence="4" type="ORF">ACFPIB_04625</name>
</gene>
<feature type="chain" id="PRO_5046399482" evidence="2">
    <location>
        <begin position="24"/>
        <end position="319"/>
    </location>
</feature>
<organism evidence="4 5">
    <name type="scientific">Adhaeribacter terreus</name>
    <dbReference type="NCBI Taxonomy" id="529703"/>
    <lineage>
        <taxon>Bacteria</taxon>
        <taxon>Pseudomonadati</taxon>
        <taxon>Bacteroidota</taxon>
        <taxon>Cytophagia</taxon>
        <taxon>Cytophagales</taxon>
        <taxon>Hymenobacteraceae</taxon>
        <taxon>Adhaeribacter</taxon>
    </lineage>
</organism>
<feature type="signal peptide" evidence="2">
    <location>
        <begin position="1"/>
        <end position="23"/>
    </location>
</feature>
<evidence type="ECO:0000256" key="2">
    <source>
        <dbReference type="SAM" id="SignalP"/>
    </source>
</evidence>
<dbReference type="Gene3D" id="3.10.350.10">
    <property type="entry name" value="LysM domain"/>
    <property type="match status" value="2"/>
</dbReference>
<feature type="domain" description="LysM" evidence="3">
    <location>
        <begin position="36"/>
        <end position="79"/>
    </location>
</feature>
<dbReference type="InterPro" id="IPR036779">
    <property type="entry name" value="LysM_dom_sf"/>
</dbReference>
<dbReference type="InterPro" id="IPR036908">
    <property type="entry name" value="RlpA-like_sf"/>
</dbReference>
<dbReference type="PROSITE" id="PS51782">
    <property type="entry name" value="LYSM"/>
    <property type="match status" value="2"/>
</dbReference>
<keyword evidence="5" id="KW-1185">Reference proteome</keyword>
<evidence type="ECO:0000256" key="1">
    <source>
        <dbReference type="SAM" id="MobiDB-lite"/>
    </source>
</evidence>
<dbReference type="SMART" id="SM00257">
    <property type="entry name" value="LysM"/>
    <property type="match status" value="2"/>
</dbReference>
<name>A0ABW0E9P6_9BACT</name>
<evidence type="ECO:0000313" key="4">
    <source>
        <dbReference type="EMBL" id="MFC5269883.1"/>
    </source>
</evidence>
<accession>A0ABW0E9P6</accession>
<dbReference type="EMBL" id="JBHSKT010000002">
    <property type="protein sequence ID" value="MFC5269883.1"/>
    <property type="molecule type" value="Genomic_DNA"/>
</dbReference>
<protein>
    <submittedName>
        <fullName evidence="4">LysM peptidoglycan-binding domain-containing protein</fullName>
    </submittedName>
</protein>
<dbReference type="RefSeq" id="WP_378016263.1">
    <property type="nucleotide sequence ID" value="NZ_JBHSKT010000002.1"/>
</dbReference>
<reference evidence="5" key="1">
    <citation type="journal article" date="2019" name="Int. J. Syst. Evol. Microbiol.">
        <title>The Global Catalogue of Microorganisms (GCM) 10K type strain sequencing project: providing services to taxonomists for standard genome sequencing and annotation.</title>
        <authorList>
            <consortium name="The Broad Institute Genomics Platform"/>
            <consortium name="The Broad Institute Genome Sequencing Center for Infectious Disease"/>
            <person name="Wu L."/>
            <person name="Ma J."/>
        </authorList>
    </citation>
    <scope>NUCLEOTIDE SEQUENCE [LARGE SCALE GENOMIC DNA]</scope>
    <source>
        <strain evidence="5">KACC 12602</strain>
    </source>
</reference>
<dbReference type="Proteomes" id="UP001596161">
    <property type="component" value="Unassembled WGS sequence"/>
</dbReference>
<feature type="domain" description="LysM" evidence="3">
    <location>
        <begin position="127"/>
        <end position="170"/>
    </location>
</feature>
<evidence type="ECO:0000313" key="5">
    <source>
        <dbReference type="Proteomes" id="UP001596161"/>
    </source>
</evidence>
<evidence type="ECO:0000259" key="3">
    <source>
        <dbReference type="PROSITE" id="PS51782"/>
    </source>
</evidence>
<proteinExistence type="predicted"/>
<dbReference type="PANTHER" id="PTHR33734:SF22">
    <property type="entry name" value="MEMBRANE-BOUND LYTIC MUREIN TRANSGLYCOSYLASE D"/>
    <property type="match status" value="1"/>
</dbReference>
<sequence length="319" mass="34564">MYRIIFCLGLSLLTISSPLLTQAGAGKMVQTDPKYITHKVVAGETLYSLSRKYGISVSEITKLNPEVKAGLKVGQTLRFPDKNTSAAAPVTTSKPVTPAAKPVEKPVVETPAKPSPAAELPETSGRKIYKVGPKQTLYSVAIKHGVTMAEIRKWNNLKEDKLTVGQELIVSAPVVATASKPAESPKVTVVKEDVKTKPDKVKTEIKTETAVTVIDEKDEDDTENSSVEAAGKITETGLAEVITTAGDNNKYLALHKTAPIGTILQVKNIMNGQNVYVRVIGKLPETGSNERIIVRISKKAYQRLAAIDNRFRVEVSYMP</sequence>
<feature type="region of interest" description="Disordered" evidence="1">
    <location>
        <begin position="84"/>
        <end position="121"/>
    </location>
</feature>
<comment type="caution">
    <text evidence="4">The sequence shown here is derived from an EMBL/GenBank/DDBJ whole genome shotgun (WGS) entry which is preliminary data.</text>
</comment>
<feature type="compositionally biased region" description="Polar residues" evidence="1">
    <location>
        <begin position="84"/>
        <end position="95"/>
    </location>
</feature>
<dbReference type="Pfam" id="PF01476">
    <property type="entry name" value="LysM"/>
    <property type="match status" value="2"/>
</dbReference>
<dbReference type="InterPro" id="IPR018392">
    <property type="entry name" value="LysM"/>
</dbReference>
<keyword evidence="2" id="KW-0732">Signal</keyword>